<dbReference type="Proteomes" id="UP001500399">
    <property type="component" value="Unassembled WGS sequence"/>
</dbReference>
<dbReference type="EMBL" id="BAAACR010000004">
    <property type="protein sequence ID" value="GAA0205979.1"/>
    <property type="molecule type" value="Genomic_DNA"/>
</dbReference>
<gene>
    <name evidence="1" type="ORF">GCM10008919_06510</name>
</gene>
<sequence>MAEAVKATYVQRGDNIDYTPTKKLAYMEVVPLAARIGVALSEIPKGETGSVTLVGAFRLPAMTGKIEVGAEVYWDKSDNAIVAAASTDTVRAGYAIAPKEQADTVALVRIG</sequence>
<comment type="caution">
    <text evidence="1">The sequence shown here is derived from an EMBL/GenBank/DDBJ whole genome shotgun (WGS) entry which is preliminary data.</text>
</comment>
<proteinExistence type="predicted"/>
<evidence type="ECO:0000313" key="2">
    <source>
        <dbReference type="Proteomes" id="UP001500399"/>
    </source>
</evidence>
<evidence type="ECO:0000313" key="1">
    <source>
        <dbReference type="EMBL" id="GAA0205979.1"/>
    </source>
</evidence>
<dbReference type="Pfam" id="PF09956">
    <property type="entry name" value="Phage_cement_2"/>
    <property type="match status" value="1"/>
</dbReference>
<protein>
    <recommendedName>
        <fullName evidence="3">DUF2190 family protein</fullName>
    </recommendedName>
</protein>
<accession>A0ABP3CHX1</accession>
<name>A0ABP3CHX1_9FIRM</name>
<organism evidence="1 2">
    <name type="scientific">Selenomonas dianae</name>
    <dbReference type="NCBI Taxonomy" id="135079"/>
    <lineage>
        <taxon>Bacteria</taxon>
        <taxon>Bacillati</taxon>
        <taxon>Bacillota</taxon>
        <taxon>Negativicutes</taxon>
        <taxon>Selenomonadales</taxon>
        <taxon>Selenomonadaceae</taxon>
        <taxon>Selenomonas</taxon>
    </lineage>
</organism>
<dbReference type="RefSeq" id="WP_304986343.1">
    <property type="nucleotide sequence ID" value="NZ_BAAACR010000004.1"/>
</dbReference>
<keyword evidence="2" id="KW-1185">Reference proteome</keyword>
<reference evidence="2" key="1">
    <citation type="journal article" date="2019" name="Int. J. Syst. Evol. Microbiol.">
        <title>The Global Catalogue of Microorganisms (GCM) 10K type strain sequencing project: providing services to taxonomists for standard genome sequencing and annotation.</title>
        <authorList>
            <consortium name="The Broad Institute Genomics Platform"/>
            <consortium name="The Broad Institute Genome Sequencing Center for Infectious Disease"/>
            <person name="Wu L."/>
            <person name="Ma J."/>
        </authorList>
    </citation>
    <scope>NUCLEOTIDE SEQUENCE [LARGE SCALE GENOMIC DNA]</scope>
    <source>
        <strain evidence="2">JCM 8542</strain>
    </source>
</reference>
<dbReference type="InterPro" id="IPR011231">
    <property type="entry name" value="Phage_VT1-Sakai_H0018"/>
</dbReference>
<evidence type="ECO:0008006" key="3">
    <source>
        <dbReference type="Google" id="ProtNLM"/>
    </source>
</evidence>